<evidence type="ECO:0000256" key="4">
    <source>
        <dbReference type="RuleBase" id="RU003495"/>
    </source>
</evidence>
<organism evidence="7 8">
    <name type="scientific">Falsiroseomonas frigidaquae</name>
    <dbReference type="NCBI Taxonomy" id="487318"/>
    <lineage>
        <taxon>Bacteria</taxon>
        <taxon>Pseudomonadati</taxon>
        <taxon>Pseudomonadota</taxon>
        <taxon>Alphaproteobacteria</taxon>
        <taxon>Acetobacterales</taxon>
        <taxon>Roseomonadaceae</taxon>
        <taxon>Falsiroseomonas</taxon>
    </lineage>
</organism>
<feature type="compositionally biased region" description="Low complexity" evidence="5">
    <location>
        <begin position="130"/>
        <end position="140"/>
    </location>
</feature>
<keyword evidence="2 3" id="KW-0961">Cell wall biogenesis/degradation</keyword>
<protein>
    <recommendedName>
        <fullName evidence="3">Endolytic peptidoglycan transglycosylase RlpA</fullName>
        <ecNumber evidence="3">4.2.2.-</ecNumber>
    </recommendedName>
</protein>
<dbReference type="InterPro" id="IPR034718">
    <property type="entry name" value="RlpA"/>
</dbReference>
<feature type="domain" description="RlpA-like protein double-psi beta-barrel" evidence="6">
    <location>
        <begin position="25"/>
        <end position="112"/>
    </location>
</feature>
<comment type="caution">
    <text evidence="7">The sequence shown here is derived from an EMBL/GenBank/DDBJ whole genome shotgun (WGS) entry which is preliminary data.</text>
</comment>
<dbReference type="NCBIfam" id="TIGR00413">
    <property type="entry name" value="rlpA"/>
    <property type="match status" value="1"/>
</dbReference>
<reference evidence="7 8" key="1">
    <citation type="submission" date="2020-03" db="EMBL/GenBank/DDBJ databases">
        <title>Roseomonas selenitidurans sp. nov. isolated from soil.</title>
        <authorList>
            <person name="Liu H."/>
        </authorList>
    </citation>
    <scope>NUCLEOTIDE SEQUENCE [LARGE SCALE GENOMIC DNA]</scope>
    <source>
        <strain evidence="7 8">JCM 15073</strain>
    </source>
</reference>
<keyword evidence="8" id="KW-1185">Reference proteome</keyword>
<dbReference type="Pfam" id="PF03330">
    <property type="entry name" value="DPBB_1"/>
    <property type="match status" value="1"/>
</dbReference>
<evidence type="ECO:0000256" key="2">
    <source>
        <dbReference type="ARBA" id="ARBA00023316"/>
    </source>
</evidence>
<evidence type="ECO:0000313" key="8">
    <source>
        <dbReference type="Proteomes" id="UP000765160"/>
    </source>
</evidence>
<dbReference type="InterPro" id="IPR036908">
    <property type="entry name" value="RlpA-like_sf"/>
</dbReference>
<evidence type="ECO:0000256" key="5">
    <source>
        <dbReference type="SAM" id="MobiDB-lite"/>
    </source>
</evidence>
<evidence type="ECO:0000259" key="6">
    <source>
        <dbReference type="Pfam" id="PF03330"/>
    </source>
</evidence>
<evidence type="ECO:0000256" key="3">
    <source>
        <dbReference type="HAMAP-Rule" id="MF_02071"/>
    </source>
</evidence>
<gene>
    <name evidence="3" type="primary">rlpA</name>
    <name evidence="7" type="ORF">HB662_09040</name>
</gene>
<comment type="similarity">
    <text evidence="3 4">Belongs to the RlpA family.</text>
</comment>
<dbReference type="Gene3D" id="2.40.40.10">
    <property type="entry name" value="RlpA-like domain"/>
    <property type="match status" value="1"/>
</dbReference>
<name>A0ABX1EXY9_9PROT</name>
<dbReference type="PANTHER" id="PTHR34183">
    <property type="entry name" value="ENDOLYTIC PEPTIDOGLYCAN TRANSGLYCOSYLASE RLPA"/>
    <property type="match status" value="1"/>
</dbReference>
<dbReference type="PANTHER" id="PTHR34183:SF8">
    <property type="entry name" value="ENDOLYTIC PEPTIDOGLYCAN TRANSGLYCOSYLASE RLPA-RELATED"/>
    <property type="match status" value="1"/>
</dbReference>
<dbReference type="InterPro" id="IPR009009">
    <property type="entry name" value="RlpA-like_DPBB"/>
</dbReference>
<comment type="function">
    <text evidence="3">Lytic transglycosylase with a strong preference for naked glycan strands that lack stem peptides.</text>
</comment>
<dbReference type="SUPFAM" id="SSF50685">
    <property type="entry name" value="Barwin-like endoglucanases"/>
    <property type="match status" value="1"/>
</dbReference>
<dbReference type="HAMAP" id="MF_02071">
    <property type="entry name" value="RlpA"/>
    <property type="match status" value="1"/>
</dbReference>
<evidence type="ECO:0000313" key="7">
    <source>
        <dbReference type="EMBL" id="NKE44923.1"/>
    </source>
</evidence>
<sequence length="140" mass="15497">MGGYALADELRARPGDDTTGRIQLGEASFYHPRFHGQRMANGERFDAGSDSAASRTLPLGTVARVTNLDNGETARVRIEDRGPRSRRRILDVSPRTARQLGMRQSGTARVRVTPLAVPQRDGTIRRHAARPAPARTRTRR</sequence>
<dbReference type="CDD" id="cd22268">
    <property type="entry name" value="DPBB_RlpA-like"/>
    <property type="match status" value="1"/>
</dbReference>
<keyword evidence="1 3" id="KW-0456">Lyase</keyword>
<dbReference type="InterPro" id="IPR012997">
    <property type="entry name" value="RplA"/>
</dbReference>
<dbReference type="EC" id="4.2.2.-" evidence="3"/>
<dbReference type="Proteomes" id="UP000765160">
    <property type="component" value="Unassembled WGS sequence"/>
</dbReference>
<proteinExistence type="inferred from homology"/>
<evidence type="ECO:0000256" key="1">
    <source>
        <dbReference type="ARBA" id="ARBA00023239"/>
    </source>
</evidence>
<feature type="region of interest" description="Disordered" evidence="5">
    <location>
        <begin position="116"/>
        <end position="140"/>
    </location>
</feature>
<dbReference type="EMBL" id="JAAVTX010000003">
    <property type="protein sequence ID" value="NKE44923.1"/>
    <property type="molecule type" value="Genomic_DNA"/>
</dbReference>
<accession>A0ABX1EXY9</accession>